<accession>A0ABV0U2N5</accession>
<dbReference type="EMBL" id="JAHRIQ010052072">
    <property type="protein sequence ID" value="MEQ2238476.1"/>
    <property type="molecule type" value="Genomic_DNA"/>
</dbReference>
<reference evidence="1 2" key="1">
    <citation type="submission" date="2021-06" db="EMBL/GenBank/DDBJ databases">
        <authorList>
            <person name="Palmer J.M."/>
        </authorList>
    </citation>
    <scope>NUCLEOTIDE SEQUENCE [LARGE SCALE GENOMIC DNA]</scope>
    <source>
        <strain evidence="2">if_2019</strain>
        <tissue evidence="1">Muscle</tissue>
    </source>
</reference>
<keyword evidence="2" id="KW-1185">Reference proteome</keyword>
<evidence type="ECO:0000313" key="1">
    <source>
        <dbReference type="EMBL" id="MEQ2238476.1"/>
    </source>
</evidence>
<sequence>MKLKSRISFFSQLFYKDLKNRESSSTILRDFYLNNNWQQVQQGTPDIPLLSSILHLILGDPTVLPGQKGYIVPQVISGSSLGSPPRRIYPENLNRRCPGGFLMR</sequence>
<proteinExistence type="predicted"/>
<dbReference type="Proteomes" id="UP001482620">
    <property type="component" value="Unassembled WGS sequence"/>
</dbReference>
<organism evidence="1 2">
    <name type="scientific">Ilyodon furcidens</name>
    <name type="common">goldbreast splitfin</name>
    <dbReference type="NCBI Taxonomy" id="33524"/>
    <lineage>
        <taxon>Eukaryota</taxon>
        <taxon>Metazoa</taxon>
        <taxon>Chordata</taxon>
        <taxon>Craniata</taxon>
        <taxon>Vertebrata</taxon>
        <taxon>Euteleostomi</taxon>
        <taxon>Actinopterygii</taxon>
        <taxon>Neopterygii</taxon>
        <taxon>Teleostei</taxon>
        <taxon>Neoteleostei</taxon>
        <taxon>Acanthomorphata</taxon>
        <taxon>Ovalentaria</taxon>
        <taxon>Atherinomorphae</taxon>
        <taxon>Cyprinodontiformes</taxon>
        <taxon>Goodeidae</taxon>
        <taxon>Ilyodon</taxon>
    </lineage>
</organism>
<comment type="caution">
    <text evidence="1">The sequence shown here is derived from an EMBL/GenBank/DDBJ whole genome shotgun (WGS) entry which is preliminary data.</text>
</comment>
<name>A0ABV0U2N5_9TELE</name>
<protein>
    <submittedName>
        <fullName evidence="1">Uncharacterized protein</fullName>
    </submittedName>
</protein>
<evidence type="ECO:0000313" key="2">
    <source>
        <dbReference type="Proteomes" id="UP001482620"/>
    </source>
</evidence>
<gene>
    <name evidence="1" type="ORF">ILYODFUR_033516</name>
</gene>